<evidence type="ECO:0000256" key="2">
    <source>
        <dbReference type="ARBA" id="ARBA00022748"/>
    </source>
</evidence>
<dbReference type="GO" id="GO:0030313">
    <property type="term" value="C:cell envelope"/>
    <property type="evidence" value="ECO:0007669"/>
    <property type="project" value="UniProtKB-SubCell"/>
</dbReference>
<protein>
    <submittedName>
        <fullName evidence="9">Thiol-disulfide isomerase/thioredoxin</fullName>
    </submittedName>
</protein>
<keyword evidence="3" id="KW-0735">Signal-anchor</keyword>
<sequence length="223" mass="23758">MNRFVAFAGEFRNEIRWTIVVVVLAVLAAVALWPRDAQRDTAEAGTPPASAPERQVAGPERLAELRARADLAACPTGGDRPAPAQLAGATGTCLADGSTVDVGKATAGRATLINVWATWCPPCRKELPVLQEYSQQPGSVRVLGLQVKSEQADGLELLDRLGVTFPSVHDRNRRISAALQVPSALPASYVVTPSGRVHRLNPEVFESPDEVRAAVQRVLGGAR</sequence>
<feature type="region of interest" description="Disordered" evidence="6">
    <location>
        <begin position="38"/>
        <end position="57"/>
    </location>
</feature>
<accession>A0A368VGL4</accession>
<comment type="subcellular location">
    <subcellularLocation>
        <location evidence="1">Cell envelope</location>
    </subcellularLocation>
</comment>
<dbReference type="PANTHER" id="PTHR42852">
    <property type="entry name" value="THIOL:DISULFIDE INTERCHANGE PROTEIN DSBE"/>
    <property type="match status" value="1"/>
</dbReference>
<evidence type="ECO:0000256" key="4">
    <source>
        <dbReference type="ARBA" id="ARBA00023157"/>
    </source>
</evidence>
<dbReference type="CDD" id="cd02966">
    <property type="entry name" value="TlpA_like_family"/>
    <property type="match status" value="1"/>
</dbReference>
<dbReference type="Gene3D" id="3.40.30.10">
    <property type="entry name" value="Glutaredoxin"/>
    <property type="match status" value="1"/>
</dbReference>
<keyword evidence="4" id="KW-1015">Disulfide bond</keyword>
<comment type="caution">
    <text evidence="9">The sequence shown here is derived from an EMBL/GenBank/DDBJ whole genome shotgun (WGS) entry which is preliminary data.</text>
</comment>
<dbReference type="EMBL" id="QPJC01000012">
    <property type="protein sequence ID" value="RCW40231.1"/>
    <property type="molecule type" value="Genomic_DNA"/>
</dbReference>
<reference evidence="9 10" key="1">
    <citation type="submission" date="2018-07" db="EMBL/GenBank/DDBJ databases">
        <title>Genomic Encyclopedia of Type Strains, Phase III (KMG-III): the genomes of soil and plant-associated and newly described type strains.</title>
        <authorList>
            <person name="Whitman W."/>
        </authorList>
    </citation>
    <scope>NUCLEOTIDE SEQUENCE [LARGE SCALE GENOMIC DNA]</scope>
    <source>
        <strain evidence="9 10">CECT 8575</strain>
    </source>
</reference>
<dbReference type="SUPFAM" id="SSF52833">
    <property type="entry name" value="Thioredoxin-like"/>
    <property type="match status" value="1"/>
</dbReference>
<dbReference type="InterPro" id="IPR036249">
    <property type="entry name" value="Thioredoxin-like_sf"/>
</dbReference>
<dbReference type="GO" id="GO:0016491">
    <property type="term" value="F:oxidoreductase activity"/>
    <property type="evidence" value="ECO:0007669"/>
    <property type="project" value="InterPro"/>
</dbReference>
<keyword evidence="2" id="KW-0201">Cytochrome c-type biogenesis</keyword>
<evidence type="ECO:0000256" key="5">
    <source>
        <dbReference type="ARBA" id="ARBA00023284"/>
    </source>
</evidence>
<dbReference type="Pfam" id="PF08534">
    <property type="entry name" value="Redoxin"/>
    <property type="match status" value="1"/>
</dbReference>
<dbReference type="InterPro" id="IPR013766">
    <property type="entry name" value="Thioredoxin_domain"/>
</dbReference>
<dbReference type="InterPro" id="IPR013740">
    <property type="entry name" value="Redoxin"/>
</dbReference>
<evidence type="ECO:0000256" key="7">
    <source>
        <dbReference type="SAM" id="Phobius"/>
    </source>
</evidence>
<keyword evidence="7" id="KW-1133">Transmembrane helix</keyword>
<dbReference type="InterPro" id="IPR017937">
    <property type="entry name" value="Thioredoxin_CS"/>
</dbReference>
<dbReference type="AlphaFoldDB" id="A0A368VGL4"/>
<dbReference type="RefSeq" id="WP_114454329.1">
    <property type="nucleotide sequence ID" value="NZ_QPJC01000012.1"/>
</dbReference>
<keyword evidence="7" id="KW-0812">Transmembrane</keyword>
<evidence type="ECO:0000256" key="3">
    <source>
        <dbReference type="ARBA" id="ARBA00022968"/>
    </source>
</evidence>
<evidence type="ECO:0000313" key="9">
    <source>
        <dbReference type="EMBL" id="RCW40231.1"/>
    </source>
</evidence>
<keyword evidence="10" id="KW-1185">Reference proteome</keyword>
<evidence type="ECO:0000313" key="10">
    <source>
        <dbReference type="Proteomes" id="UP000253495"/>
    </source>
</evidence>
<evidence type="ECO:0000256" key="6">
    <source>
        <dbReference type="SAM" id="MobiDB-lite"/>
    </source>
</evidence>
<proteinExistence type="predicted"/>
<name>A0A368VGL4_9ACTN</name>
<dbReference type="PROSITE" id="PS51352">
    <property type="entry name" value="THIOREDOXIN_2"/>
    <property type="match status" value="1"/>
</dbReference>
<feature type="domain" description="Thioredoxin" evidence="8">
    <location>
        <begin position="76"/>
        <end position="220"/>
    </location>
</feature>
<dbReference type="OrthoDB" id="9796554at2"/>
<dbReference type="InterPro" id="IPR050553">
    <property type="entry name" value="Thioredoxin_ResA/DsbE_sf"/>
</dbReference>
<dbReference type="PANTHER" id="PTHR42852:SF6">
    <property type="entry name" value="THIOL:DISULFIDE INTERCHANGE PROTEIN DSBE"/>
    <property type="match status" value="1"/>
</dbReference>
<organism evidence="9 10">
    <name type="scientific">Halopolyspora algeriensis</name>
    <dbReference type="NCBI Taxonomy" id="1500506"/>
    <lineage>
        <taxon>Bacteria</taxon>
        <taxon>Bacillati</taxon>
        <taxon>Actinomycetota</taxon>
        <taxon>Actinomycetes</taxon>
        <taxon>Actinomycetes incertae sedis</taxon>
        <taxon>Halopolyspora</taxon>
    </lineage>
</organism>
<evidence type="ECO:0000256" key="1">
    <source>
        <dbReference type="ARBA" id="ARBA00004196"/>
    </source>
</evidence>
<keyword evidence="7" id="KW-0472">Membrane</keyword>
<dbReference type="PROSITE" id="PS00194">
    <property type="entry name" value="THIOREDOXIN_1"/>
    <property type="match status" value="1"/>
</dbReference>
<feature type="transmembrane region" description="Helical" evidence="7">
    <location>
        <begin position="15"/>
        <end position="33"/>
    </location>
</feature>
<gene>
    <name evidence="9" type="ORF">DFQ14_112112</name>
</gene>
<dbReference type="Proteomes" id="UP000253495">
    <property type="component" value="Unassembled WGS sequence"/>
</dbReference>
<keyword evidence="5" id="KW-0676">Redox-active center</keyword>
<dbReference type="GO" id="GO:0017004">
    <property type="term" value="P:cytochrome complex assembly"/>
    <property type="evidence" value="ECO:0007669"/>
    <property type="project" value="UniProtKB-KW"/>
</dbReference>
<keyword evidence="9" id="KW-0413">Isomerase</keyword>
<dbReference type="GO" id="GO:0016853">
    <property type="term" value="F:isomerase activity"/>
    <property type="evidence" value="ECO:0007669"/>
    <property type="project" value="UniProtKB-KW"/>
</dbReference>
<evidence type="ECO:0000259" key="8">
    <source>
        <dbReference type="PROSITE" id="PS51352"/>
    </source>
</evidence>